<dbReference type="SUPFAM" id="SSF50998">
    <property type="entry name" value="Quinoprotein alcohol dehydrogenase-like"/>
    <property type="match status" value="1"/>
</dbReference>
<feature type="repeat" description="WD" evidence="3">
    <location>
        <begin position="1"/>
        <end position="24"/>
    </location>
</feature>
<evidence type="ECO:0000256" key="3">
    <source>
        <dbReference type="PROSITE-ProRule" id="PRU00221"/>
    </source>
</evidence>
<accession>A0ABP6S5R2</accession>
<dbReference type="InterPro" id="IPR024977">
    <property type="entry name" value="Apc4-like_WD40_dom"/>
</dbReference>
<dbReference type="SMART" id="SM00320">
    <property type="entry name" value="WD40"/>
    <property type="match status" value="9"/>
</dbReference>
<dbReference type="Pfam" id="PF12894">
    <property type="entry name" value="ANAPC4_WD40"/>
    <property type="match status" value="1"/>
</dbReference>
<dbReference type="InterPro" id="IPR001680">
    <property type="entry name" value="WD40_rpt"/>
</dbReference>
<evidence type="ECO:0000259" key="4">
    <source>
        <dbReference type="Pfam" id="PF12894"/>
    </source>
</evidence>
<evidence type="ECO:0000256" key="1">
    <source>
        <dbReference type="ARBA" id="ARBA00022574"/>
    </source>
</evidence>
<evidence type="ECO:0000313" key="5">
    <source>
        <dbReference type="EMBL" id="GAA3368739.1"/>
    </source>
</evidence>
<dbReference type="Proteomes" id="UP001499990">
    <property type="component" value="Unassembled WGS sequence"/>
</dbReference>
<feature type="domain" description="Anaphase-promoting complex subunit 4-like WD40" evidence="4">
    <location>
        <begin position="244"/>
        <end position="317"/>
    </location>
</feature>
<keyword evidence="2" id="KW-0677">Repeat</keyword>
<dbReference type="RefSeq" id="WP_345034636.1">
    <property type="nucleotide sequence ID" value="NZ_BAAAYL010000001.1"/>
</dbReference>
<feature type="repeat" description="WD" evidence="3">
    <location>
        <begin position="273"/>
        <end position="314"/>
    </location>
</feature>
<protein>
    <recommendedName>
        <fullName evidence="4">Anaphase-promoting complex subunit 4-like WD40 domain-containing protein</fullName>
    </recommendedName>
</protein>
<dbReference type="PRINTS" id="PR00320">
    <property type="entry name" value="GPROTEINBRPT"/>
</dbReference>
<dbReference type="Gene3D" id="2.130.10.10">
    <property type="entry name" value="YVTN repeat-like/Quinoprotein amine dehydrogenase"/>
    <property type="match status" value="3"/>
</dbReference>
<feature type="repeat" description="WD" evidence="3">
    <location>
        <begin position="357"/>
        <end position="397"/>
    </location>
</feature>
<dbReference type="PROSITE" id="PS50294">
    <property type="entry name" value="WD_REPEATS_REGION"/>
    <property type="match status" value="2"/>
</dbReference>
<evidence type="ECO:0000256" key="2">
    <source>
        <dbReference type="ARBA" id="ARBA00022737"/>
    </source>
</evidence>
<dbReference type="EMBL" id="BAAAYL010000001">
    <property type="protein sequence ID" value="GAA3368739.1"/>
    <property type="molecule type" value="Genomic_DNA"/>
</dbReference>
<proteinExistence type="predicted"/>
<reference evidence="6" key="1">
    <citation type="journal article" date="2019" name="Int. J. Syst. Evol. Microbiol.">
        <title>The Global Catalogue of Microorganisms (GCM) 10K type strain sequencing project: providing services to taxonomists for standard genome sequencing and annotation.</title>
        <authorList>
            <consortium name="The Broad Institute Genomics Platform"/>
            <consortium name="The Broad Institute Genome Sequencing Center for Infectious Disease"/>
            <person name="Wu L."/>
            <person name="Ma J."/>
        </authorList>
    </citation>
    <scope>NUCLEOTIDE SEQUENCE [LARGE SCALE GENOMIC DNA]</scope>
    <source>
        <strain evidence="6">JCM 9651</strain>
    </source>
</reference>
<comment type="caution">
    <text evidence="5">The sequence shown here is derived from an EMBL/GenBank/DDBJ whole genome shotgun (WGS) entry which is preliminary data.</text>
</comment>
<gene>
    <name evidence="5" type="ORF">GCM10020367_08310</name>
</gene>
<dbReference type="PROSITE" id="PS50082">
    <property type="entry name" value="WD_REPEATS_2"/>
    <property type="match status" value="4"/>
</dbReference>
<sequence>MIAAGGEDEFVRLYDLATGKLLDERAAHHDWVRSVAFGRSGLLASGSGDRSVQLWDTAEGRLTPVQRIDDLGARVRAVALPDGDVVVAATEDATLHVCTGARAASSVGMPPGVDWVRGVGCLADGTVIAACEDGGLRRWNRASGLQTISEGENTVWSTQFAADGHLAVIGDAVGTLQVFEAPTNNRRRLLSAGRGRVWSLAANSARIAAAGGDGTVRVWLFDGGEPALFNEDAERSWAVAMPRTTDLLAVSTGNGHIRCWDLGGGTSQLLWEQDVRAGRLRSLAFDDTGELLAVCGGDGTVRVWQARTGQHASRFTSSGGWARTVALDGPGDRAAVGAGTGEIAVRSLREDRFTAHLAGHNGRILMLGFAAGDKLVSAAADGTVRLWSLAEQRQLAEVRVDATLHCAAFDPATSRILAGSAAGVVALSLNSD</sequence>
<dbReference type="InterPro" id="IPR011047">
    <property type="entry name" value="Quinoprotein_ADH-like_sf"/>
</dbReference>
<name>A0ABP6S5R2_9ACTN</name>
<keyword evidence="6" id="KW-1185">Reference proteome</keyword>
<dbReference type="PANTHER" id="PTHR44019">
    <property type="entry name" value="WD REPEAT-CONTAINING PROTEIN 55"/>
    <property type="match status" value="1"/>
</dbReference>
<feature type="repeat" description="WD" evidence="3">
    <location>
        <begin position="25"/>
        <end position="65"/>
    </location>
</feature>
<keyword evidence="1 3" id="KW-0853">WD repeat</keyword>
<evidence type="ECO:0000313" key="6">
    <source>
        <dbReference type="Proteomes" id="UP001499990"/>
    </source>
</evidence>
<dbReference type="InterPro" id="IPR050505">
    <property type="entry name" value="WDR55/POC1"/>
</dbReference>
<dbReference type="Pfam" id="PF00400">
    <property type="entry name" value="WD40"/>
    <property type="match status" value="3"/>
</dbReference>
<organism evidence="5 6">
    <name type="scientific">Streptomyces sannanensis</name>
    <dbReference type="NCBI Taxonomy" id="285536"/>
    <lineage>
        <taxon>Bacteria</taxon>
        <taxon>Bacillati</taxon>
        <taxon>Actinomycetota</taxon>
        <taxon>Actinomycetes</taxon>
        <taxon>Kitasatosporales</taxon>
        <taxon>Streptomycetaceae</taxon>
        <taxon>Streptomyces</taxon>
    </lineage>
</organism>
<dbReference type="SUPFAM" id="SSF101898">
    <property type="entry name" value="NHL repeat"/>
    <property type="match status" value="1"/>
</dbReference>
<dbReference type="InterPro" id="IPR015943">
    <property type="entry name" value="WD40/YVTN_repeat-like_dom_sf"/>
</dbReference>
<dbReference type="InterPro" id="IPR020472">
    <property type="entry name" value="WD40_PAC1"/>
</dbReference>
<dbReference type="PANTHER" id="PTHR44019:SF8">
    <property type="entry name" value="POC1 CENTRIOLAR PROTEIN HOMOLOG"/>
    <property type="match status" value="1"/>
</dbReference>